<organism evidence="7 8">
    <name type="scientific">Halobacillus kuroshimensis</name>
    <dbReference type="NCBI Taxonomy" id="302481"/>
    <lineage>
        <taxon>Bacteria</taxon>
        <taxon>Bacillati</taxon>
        <taxon>Bacillota</taxon>
        <taxon>Bacilli</taxon>
        <taxon>Bacillales</taxon>
        <taxon>Bacillaceae</taxon>
        <taxon>Halobacillus</taxon>
    </lineage>
</organism>
<keyword evidence="3 6" id="KW-0227">DNA damage</keyword>
<reference evidence="7 8" key="1">
    <citation type="submission" date="2020-12" db="EMBL/GenBank/DDBJ databases">
        <title>Oil enriched cultivation method for isolating marine PHA-producing bacteria.</title>
        <authorList>
            <person name="Zheng W."/>
            <person name="Yu S."/>
            <person name="Huang Y."/>
        </authorList>
    </citation>
    <scope>NUCLEOTIDE SEQUENCE [LARGE SCALE GENOMIC DNA]</scope>
    <source>
        <strain evidence="7 8">SY-2-6</strain>
    </source>
</reference>
<dbReference type="InterPro" id="IPR004603">
    <property type="entry name" value="DNA_mismatch_endonuc_vsr"/>
</dbReference>
<dbReference type="EMBL" id="JAEKJY010000004">
    <property type="protein sequence ID" value="MBN8236414.1"/>
    <property type="molecule type" value="Genomic_DNA"/>
</dbReference>
<dbReference type="InterPro" id="IPR011335">
    <property type="entry name" value="Restrct_endonuc-II-like"/>
</dbReference>
<evidence type="ECO:0000256" key="1">
    <source>
        <dbReference type="ARBA" id="ARBA00022722"/>
    </source>
</evidence>
<evidence type="ECO:0000256" key="3">
    <source>
        <dbReference type="ARBA" id="ARBA00022763"/>
    </source>
</evidence>
<dbReference type="RefSeq" id="WP_206934856.1">
    <property type="nucleotide sequence ID" value="NZ_JAEKJY010000004.1"/>
</dbReference>
<keyword evidence="8" id="KW-1185">Reference proteome</keyword>
<proteinExistence type="inferred from homology"/>
<evidence type="ECO:0000256" key="5">
    <source>
        <dbReference type="ARBA" id="ARBA00023204"/>
    </source>
</evidence>
<comment type="similarity">
    <text evidence="6">Belongs to the vsr family.</text>
</comment>
<evidence type="ECO:0000256" key="2">
    <source>
        <dbReference type="ARBA" id="ARBA00022759"/>
    </source>
</evidence>
<dbReference type="NCBIfam" id="TIGR00632">
    <property type="entry name" value="vsr"/>
    <property type="match status" value="1"/>
</dbReference>
<comment type="function">
    <text evidence="6">May nick specific sequences that contain T:G mispairs resulting from m5C-deamination.</text>
</comment>
<keyword evidence="5 6" id="KW-0234">DNA repair</keyword>
<dbReference type="Gene3D" id="3.40.960.10">
    <property type="entry name" value="VSR Endonuclease"/>
    <property type="match status" value="1"/>
</dbReference>
<evidence type="ECO:0000313" key="8">
    <source>
        <dbReference type="Proteomes" id="UP000663970"/>
    </source>
</evidence>
<keyword evidence="2 6" id="KW-0255">Endonuclease</keyword>
<dbReference type="GO" id="GO:0004519">
    <property type="term" value="F:endonuclease activity"/>
    <property type="evidence" value="ECO:0007669"/>
    <property type="project" value="UniProtKB-KW"/>
</dbReference>
<keyword evidence="1 6" id="KW-0540">Nuclease</keyword>
<dbReference type="CDD" id="cd00221">
    <property type="entry name" value="Vsr"/>
    <property type="match status" value="1"/>
</dbReference>
<keyword evidence="4 6" id="KW-0378">Hydrolase</keyword>
<sequence length="142" mass="17441">MDNLTKEQRRKNMKNITSRSKVEDRVSQELWRRGYRFRKNNKKLFGKPDISIKKYKVVIFIDSCFWHVCPEHSNMPSTNRDFWEKKLNRNVERDKEVNEYYKSQGWHIMRVWEHDLKKKVFNQTVNHIQEFIETNKSKESSS</sequence>
<evidence type="ECO:0000313" key="7">
    <source>
        <dbReference type="EMBL" id="MBN8236414.1"/>
    </source>
</evidence>
<comment type="caution">
    <text evidence="7">The sequence shown here is derived from an EMBL/GenBank/DDBJ whole genome shotgun (WGS) entry which is preliminary data.</text>
</comment>
<dbReference type="PIRSF" id="PIRSF018267">
    <property type="entry name" value="VSR_endonuc"/>
    <property type="match status" value="1"/>
</dbReference>
<dbReference type="SUPFAM" id="SSF52980">
    <property type="entry name" value="Restriction endonuclease-like"/>
    <property type="match status" value="1"/>
</dbReference>
<dbReference type="EC" id="3.1.-.-" evidence="6"/>
<dbReference type="Proteomes" id="UP000663970">
    <property type="component" value="Unassembled WGS sequence"/>
</dbReference>
<accession>A0ABS3DYM0</accession>
<name>A0ABS3DYM0_9BACI</name>
<evidence type="ECO:0000256" key="6">
    <source>
        <dbReference type="PIRNR" id="PIRNR018267"/>
    </source>
</evidence>
<protein>
    <recommendedName>
        <fullName evidence="6">Very short patch repair endonuclease</fullName>
        <ecNumber evidence="6">3.1.-.-</ecNumber>
    </recommendedName>
</protein>
<gene>
    <name evidence="7" type="ORF">JF544_14190</name>
</gene>
<dbReference type="Pfam" id="PF03852">
    <property type="entry name" value="Vsr"/>
    <property type="match status" value="1"/>
</dbReference>
<evidence type="ECO:0000256" key="4">
    <source>
        <dbReference type="ARBA" id="ARBA00022801"/>
    </source>
</evidence>